<evidence type="ECO:0000313" key="2">
    <source>
        <dbReference type="Proteomes" id="UP001582793"/>
    </source>
</evidence>
<name>A0ABV5CZY0_9ACTN</name>
<dbReference type="Proteomes" id="UP001582793">
    <property type="component" value="Unassembled WGS sequence"/>
</dbReference>
<dbReference type="RefSeq" id="WP_364206383.1">
    <property type="nucleotide sequence ID" value="NZ_JBCGDC010000151.1"/>
</dbReference>
<gene>
    <name evidence="1" type="ORF">AAFH96_31330</name>
</gene>
<accession>A0ABV5CZY0</accession>
<sequence>MTAAGPPRVLYVTGWCRSGSTVLGNLLGELTGVVHVGELHYLWRNGVLRQGTNTSCGCGEQVADCPLWSKVLATVATPDPARVARRMLDVQRGYLRTRHTGARLRESVAHRTAPADGAPAVTAALDRMVGCYRAITAQTGARLVVDGSKYPAEAAALLRREDLDLRILHLIRDPRASAHSWRRPKAYIPAMGVTRSTGYWTAANVASDRIGRAAPDRYLRLRYEDFTRDPRAALARVLALAGLPDPPPVTADGEAVLGVNHTVTGNPDRLVHGPVRIRPDDGWKARLPAGPGLLATLIASPVLSRYGYPFRRQGGHPWISE</sequence>
<dbReference type="PANTHER" id="PTHR10704:SF44">
    <property type="entry name" value="LD35051P-RELATED"/>
    <property type="match status" value="1"/>
</dbReference>
<dbReference type="InterPro" id="IPR027417">
    <property type="entry name" value="P-loop_NTPase"/>
</dbReference>
<keyword evidence="2" id="KW-1185">Reference proteome</keyword>
<reference evidence="1 2" key="1">
    <citation type="submission" date="2024-04" db="EMBL/GenBank/DDBJ databases">
        <title>Polymorphospora sp. isolated from Baiyangdian Lake in Xiong'an New Area.</title>
        <authorList>
            <person name="Zhang X."/>
            <person name="Liu J."/>
        </authorList>
    </citation>
    <scope>NUCLEOTIDE SEQUENCE [LARGE SCALE GENOMIC DNA]</scope>
    <source>
        <strain evidence="1 2">2-325</strain>
    </source>
</reference>
<comment type="caution">
    <text evidence="1">The sequence shown here is derived from an EMBL/GenBank/DDBJ whole genome shotgun (WGS) entry which is preliminary data.</text>
</comment>
<proteinExistence type="predicted"/>
<protein>
    <submittedName>
        <fullName evidence="1">Sulfotransferase</fullName>
    </submittedName>
</protein>
<dbReference type="PANTHER" id="PTHR10704">
    <property type="entry name" value="CARBOHYDRATE SULFOTRANSFERASE"/>
    <property type="match status" value="1"/>
</dbReference>
<organism evidence="1 2">
    <name type="scientific">Polymorphospora lycopeni</name>
    <dbReference type="NCBI Taxonomy" id="3140240"/>
    <lineage>
        <taxon>Bacteria</taxon>
        <taxon>Bacillati</taxon>
        <taxon>Actinomycetota</taxon>
        <taxon>Actinomycetes</taxon>
        <taxon>Micromonosporales</taxon>
        <taxon>Micromonosporaceae</taxon>
        <taxon>Polymorphospora</taxon>
    </lineage>
</organism>
<evidence type="ECO:0000313" key="1">
    <source>
        <dbReference type="EMBL" id="MFB6397551.1"/>
    </source>
</evidence>
<dbReference type="Gene3D" id="3.40.50.300">
    <property type="entry name" value="P-loop containing nucleotide triphosphate hydrolases"/>
    <property type="match status" value="1"/>
</dbReference>
<dbReference type="InterPro" id="IPR051135">
    <property type="entry name" value="Gal/GlcNAc/GalNAc_ST"/>
</dbReference>
<dbReference type="Pfam" id="PF13469">
    <property type="entry name" value="Sulfotransfer_3"/>
    <property type="match status" value="1"/>
</dbReference>
<dbReference type="EMBL" id="JBCGDC010000151">
    <property type="protein sequence ID" value="MFB6397551.1"/>
    <property type="molecule type" value="Genomic_DNA"/>
</dbReference>
<dbReference type="SUPFAM" id="SSF52540">
    <property type="entry name" value="P-loop containing nucleoside triphosphate hydrolases"/>
    <property type="match status" value="1"/>
</dbReference>